<dbReference type="EMBL" id="JACKTY010000049">
    <property type="protein sequence ID" value="MCV7230236.1"/>
    <property type="molecule type" value="Genomic_DNA"/>
</dbReference>
<sequence length="521" mass="55089">MLTYPQFEHFTAQELAGQAGGDPWQMNAELQTGDPASINSLADAFHQAGARVKDADDQFTAAKKQFEDSYSRNNGTQHPINDGAEVQKVSAALAKHPEELTKIAVDLEQTAAALAMAQRESAEMIDALDEHLHAVDEEISTECSDAPWLMVGFHNEAVEVTKTALDHIENIQGAYADQLRGAETAMIASGYVPDGLDAGDGIPGDSPQDSASKYDTSGQRAKDQALVDKAKREHANGLGWDLDETEAQRRLADYASVTDPSNGAAKWGDAHAKDEAARLAGERLADFNMANSVGPVGKDPVLGGDMRDRANRRLLLQRQLEDAQLDWSQIPMHADDATRRMDQLEVQDRAAALTRLQEQLQANGVSPEGAAKVADGIAHGVIPQEFLDETKRTGKNMEGMGEILKRFSEEAPPGNALGITLSDGDIESLGKVGKTLGRASSALEIGMTLYEVANGDKTLVQGTMDVGASMGGAWALGQAGVFLGAPAGPVGSFVLGSVGAIAGGVAGEKGADALYKYLAGE</sequence>
<name>A0ABT3CLV6_9MYCO</name>
<feature type="compositionally biased region" description="Polar residues" evidence="1">
    <location>
        <begin position="207"/>
        <end position="219"/>
    </location>
</feature>
<feature type="domain" description="Predicted hydrolase N-terminal" evidence="2">
    <location>
        <begin position="5"/>
        <end position="186"/>
    </location>
</feature>
<dbReference type="InterPro" id="IPR054469">
    <property type="entry name" value="Pred_hydrolase_N"/>
</dbReference>
<gene>
    <name evidence="3" type="ORF">H7J73_29935</name>
</gene>
<evidence type="ECO:0000259" key="2">
    <source>
        <dbReference type="Pfam" id="PF22905"/>
    </source>
</evidence>
<dbReference type="Proteomes" id="UP001526201">
    <property type="component" value="Unassembled WGS sequence"/>
</dbReference>
<reference evidence="3 4" key="1">
    <citation type="journal article" date="2022" name="BMC Genomics">
        <title>Comparative genome analysis of mycobacteria focusing on tRNA and non-coding RNA.</title>
        <authorList>
            <person name="Behra P.R.K."/>
            <person name="Pettersson B.M.F."/>
            <person name="Ramesh M."/>
            <person name="Das S."/>
            <person name="Dasgupta S."/>
            <person name="Kirsebom L.A."/>
        </authorList>
    </citation>
    <scope>NUCLEOTIDE SEQUENCE [LARGE SCALE GENOMIC DNA]</scope>
    <source>
        <strain evidence="3 4">DSM 44078</strain>
    </source>
</reference>
<evidence type="ECO:0000313" key="3">
    <source>
        <dbReference type="EMBL" id="MCV7230236.1"/>
    </source>
</evidence>
<protein>
    <recommendedName>
        <fullName evidence="2">Predicted hydrolase N-terminal domain-containing protein</fullName>
    </recommendedName>
</protein>
<keyword evidence="4" id="KW-1185">Reference proteome</keyword>
<evidence type="ECO:0000256" key="1">
    <source>
        <dbReference type="SAM" id="MobiDB-lite"/>
    </source>
</evidence>
<comment type="caution">
    <text evidence="3">The sequence shown here is derived from an EMBL/GenBank/DDBJ whole genome shotgun (WGS) entry which is preliminary data.</text>
</comment>
<dbReference type="RefSeq" id="WP_264071504.1">
    <property type="nucleotide sequence ID" value="NZ_JACKTY010000049.1"/>
</dbReference>
<accession>A0ABT3CLV6</accession>
<proteinExistence type="predicted"/>
<evidence type="ECO:0000313" key="4">
    <source>
        <dbReference type="Proteomes" id="UP001526201"/>
    </source>
</evidence>
<feature type="region of interest" description="Disordered" evidence="1">
    <location>
        <begin position="197"/>
        <end position="226"/>
    </location>
</feature>
<organism evidence="3 4">
    <name type="scientific">Mycolicibacterium komossense</name>
    <dbReference type="NCBI Taxonomy" id="1779"/>
    <lineage>
        <taxon>Bacteria</taxon>
        <taxon>Bacillati</taxon>
        <taxon>Actinomycetota</taxon>
        <taxon>Actinomycetes</taxon>
        <taxon>Mycobacteriales</taxon>
        <taxon>Mycobacteriaceae</taxon>
        <taxon>Mycolicibacterium</taxon>
    </lineage>
</organism>
<dbReference type="Pfam" id="PF22905">
    <property type="entry name" value="Hydro_N_hd"/>
    <property type="match status" value="1"/>
</dbReference>